<protein>
    <submittedName>
        <fullName evidence="3">Glycosyltransferase family 4 protein</fullName>
    </submittedName>
</protein>
<dbReference type="Proteomes" id="UP000585363">
    <property type="component" value="Unassembled WGS sequence"/>
</dbReference>
<sequence>MKILFATYPMAFHTPGGGEIQLLAYKTALEQKGITVDLMDQWNPNFMSYDVVHFFSCMGGSIHFCNFIKQLGLPLVVSSSLWMTPETRHLYPADEIRAQLALTDMVITNSEMENEALANVLDLPREKFAAVYNGVEDIFFDDKPSASLFRDAHNISGDFILNVANIEPRKNQLNLLKAMESFPDKKLVIIGHVRNQHYYDEIKALTNSEQLYYAGPMDHHSPLLRSAYQACELFCLPSTLETPGLAALEARAQGAKLVVTEEGSTKEYFADTGYYCDFQSVDDIKNKITNCLKNDLYVNSDEKVMNWPDATESLVNIYKKISRRD</sequence>
<dbReference type="AlphaFoldDB" id="A0A848MLR4"/>
<organism evidence="3 4">
    <name type="scientific">Rouxiella aceris</name>
    <dbReference type="NCBI Taxonomy" id="2703884"/>
    <lineage>
        <taxon>Bacteria</taxon>
        <taxon>Pseudomonadati</taxon>
        <taxon>Pseudomonadota</taxon>
        <taxon>Gammaproteobacteria</taxon>
        <taxon>Enterobacterales</taxon>
        <taxon>Yersiniaceae</taxon>
        <taxon>Rouxiella</taxon>
    </lineage>
</organism>
<proteinExistence type="predicted"/>
<keyword evidence="4" id="KW-1185">Reference proteome</keyword>
<dbReference type="GO" id="GO:0009103">
    <property type="term" value="P:lipopolysaccharide biosynthetic process"/>
    <property type="evidence" value="ECO:0007669"/>
    <property type="project" value="TreeGrafter"/>
</dbReference>
<evidence type="ECO:0000259" key="2">
    <source>
        <dbReference type="Pfam" id="PF00534"/>
    </source>
</evidence>
<dbReference type="PANTHER" id="PTHR46401:SF2">
    <property type="entry name" value="GLYCOSYLTRANSFERASE WBBK-RELATED"/>
    <property type="match status" value="1"/>
</dbReference>
<dbReference type="CDD" id="cd03801">
    <property type="entry name" value="GT4_PimA-like"/>
    <property type="match status" value="1"/>
</dbReference>
<evidence type="ECO:0000256" key="1">
    <source>
        <dbReference type="ARBA" id="ARBA00022679"/>
    </source>
</evidence>
<feature type="domain" description="Glycosyl transferase family 1" evidence="2">
    <location>
        <begin position="157"/>
        <end position="295"/>
    </location>
</feature>
<dbReference type="Pfam" id="PF00534">
    <property type="entry name" value="Glycos_transf_1"/>
    <property type="match status" value="1"/>
</dbReference>
<accession>A0A848MLR4</accession>
<dbReference type="EMBL" id="JAADJU010000007">
    <property type="protein sequence ID" value="NMP27990.1"/>
    <property type="molecule type" value="Genomic_DNA"/>
</dbReference>
<comment type="caution">
    <text evidence="3">The sequence shown here is derived from an EMBL/GenBank/DDBJ whole genome shotgun (WGS) entry which is preliminary data.</text>
</comment>
<evidence type="ECO:0000313" key="3">
    <source>
        <dbReference type="EMBL" id="NMP27990.1"/>
    </source>
</evidence>
<reference evidence="3 4" key="2">
    <citation type="submission" date="2020-06" db="EMBL/GenBank/DDBJ databases">
        <title>Polyphasic characterization of a Rahnella strain isolated from tree sap.</title>
        <authorList>
            <person name="Kim I.S."/>
        </authorList>
    </citation>
    <scope>NUCLEOTIDE SEQUENCE [LARGE SCALE GENOMIC DNA]</scope>
    <source>
        <strain evidence="3 4">SAP-1</strain>
    </source>
</reference>
<reference evidence="3 4" key="1">
    <citation type="submission" date="2020-01" db="EMBL/GenBank/DDBJ databases">
        <authorList>
            <person name="Lee S.D."/>
        </authorList>
    </citation>
    <scope>NUCLEOTIDE SEQUENCE [LARGE SCALE GENOMIC DNA]</scope>
    <source>
        <strain evidence="3 4">SAP-1</strain>
    </source>
</reference>
<dbReference type="RefSeq" id="WP_169403694.1">
    <property type="nucleotide sequence ID" value="NZ_JAADJU010000007.1"/>
</dbReference>
<keyword evidence="1 3" id="KW-0808">Transferase</keyword>
<name>A0A848MLR4_9GAMM</name>
<evidence type="ECO:0000313" key="4">
    <source>
        <dbReference type="Proteomes" id="UP000585363"/>
    </source>
</evidence>
<dbReference type="Gene3D" id="3.40.50.2000">
    <property type="entry name" value="Glycogen Phosphorylase B"/>
    <property type="match status" value="2"/>
</dbReference>
<dbReference type="SUPFAM" id="SSF53756">
    <property type="entry name" value="UDP-Glycosyltransferase/glycogen phosphorylase"/>
    <property type="match status" value="1"/>
</dbReference>
<dbReference type="InterPro" id="IPR001296">
    <property type="entry name" value="Glyco_trans_1"/>
</dbReference>
<gene>
    <name evidence="3" type="ORF">GW590_14105</name>
</gene>
<dbReference type="GO" id="GO:0016757">
    <property type="term" value="F:glycosyltransferase activity"/>
    <property type="evidence" value="ECO:0007669"/>
    <property type="project" value="InterPro"/>
</dbReference>
<dbReference type="PANTHER" id="PTHR46401">
    <property type="entry name" value="GLYCOSYLTRANSFERASE WBBK-RELATED"/>
    <property type="match status" value="1"/>
</dbReference>